<organism evidence="1 2">
    <name type="scientific">Candidatus Kaiserbacteria bacterium RIFCSPLOWO2_01_FULL_54_13</name>
    <dbReference type="NCBI Taxonomy" id="1798512"/>
    <lineage>
        <taxon>Bacteria</taxon>
        <taxon>Candidatus Kaiseribacteriota</taxon>
    </lineage>
</organism>
<protein>
    <submittedName>
        <fullName evidence="1">Uncharacterized protein</fullName>
    </submittedName>
</protein>
<proteinExistence type="predicted"/>
<dbReference type="Proteomes" id="UP000177372">
    <property type="component" value="Unassembled WGS sequence"/>
</dbReference>
<accession>A0A1F6F442</accession>
<sequence>MGINAIRFQKQSLIIGSRKTAFLTFGTHHILKPVIEPTGVLPPLYLLSTSGWHTIVPDMIVQFKKRGDYATKVAFSLSRYMQRIYILL</sequence>
<comment type="caution">
    <text evidence="1">The sequence shown here is derived from an EMBL/GenBank/DDBJ whole genome shotgun (WGS) entry which is preliminary data.</text>
</comment>
<name>A0A1F6F442_9BACT</name>
<dbReference type="EMBL" id="MFLZ01000003">
    <property type="protein sequence ID" value="OGG80645.1"/>
    <property type="molecule type" value="Genomic_DNA"/>
</dbReference>
<gene>
    <name evidence="1" type="ORF">A3A39_04130</name>
</gene>
<evidence type="ECO:0000313" key="1">
    <source>
        <dbReference type="EMBL" id="OGG80645.1"/>
    </source>
</evidence>
<reference evidence="1 2" key="1">
    <citation type="journal article" date="2016" name="Nat. Commun.">
        <title>Thousands of microbial genomes shed light on interconnected biogeochemical processes in an aquifer system.</title>
        <authorList>
            <person name="Anantharaman K."/>
            <person name="Brown C.T."/>
            <person name="Hug L.A."/>
            <person name="Sharon I."/>
            <person name="Castelle C.J."/>
            <person name="Probst A.J."/>
            <person name="Thomas B.C."/>
            <person name="Singh A."/>
            <person name="Wilkins M.J."/>
            <person name="Karaoz U."/>
            <person name="Brodie E.L."/>
            <person name="Williams K.H."/>
            <person name="Hubbard S.S."/>
            <person name="Banfield J.F."/>
        </authorList>
    </citation>
    <scope>NUCLEOTIDE SEQUENCE [LARGE SCALE GENOMIC DNA]</scope>
</reference>
<evidence type="ECO:0000313" key="2">
    <source>
        <dbReference type="Proteomes" id="UP000177372"/>
    </source>
</evidence>
<dbReference type="AlphaFoldDB" id="A0A1F6F442"/>